<dbReference type="Proteomes" id="UP000648663">
    <property type="component" value="Unassembled WGS sequence"/>
</dbReference>
<reference evidence="3" key="1">
    <citation type="journal article" date="2019" name="Int. J. Syst. Evol. Microbiol.">
        <title>The Global Catalogue of Microorganisms (GCM) 10K type strain sequencing project: providing services to taxonomists for standard genome sequencing and annotation.</title>
        <authorList>
            <consortium name="The Broad Institute Genomics Platform"/>
            <consortium name="The Broad Institute Genome Sequencing Center for Infectious Disease"/>
            <person name="Wu L."/>
            <person name="Ma J."/>
        </authorList>
    </citation>
    <scope>NUCLEOTIDE SEQUENCE [LARGE SCALE GENOMIC DNA]</scope>
    <source>
        <strain evidence="3">CGMCC 4.5581</strain>
    </source>
</reference>
<keyword evidence="3" id="KW-1185">Reference proteome</keyword>
<protein>
    <submittedName>
        <fullName evidence="2">Uncharacterized protein</fullName>
    </submittedName>
</protein>
<evidence type="ECO:0000313" key="3">
    <source>
        <dbReference type="Proteomes" id="UP000648663"/>
    </source>
</evidence>
<evidence type="ECO:0000313" key="2">
    <source>
        <dbReference type="EMBL" id="GGL76693.1"/>
    </source>
</evidence>
<comment type="caution">
    <text evidence="2">The sequence shown here is derived from an EMBL/GenBank/DDBJ whole genome shotgun (WGS) entry which is preliminary data.</text>
</comment>
<proteinExistence type="predicted"/>
<feature type="region of interest" description="Disordered" evidence="1">
    <location>
        <begin position="35"/>
        <end position="54"/>
    </location>
</feature>
<feature type="region of interest" description="Disordered" evidence="1">
    <location>
        <begin position="335"/>
        <end position="372"/>
    </location>
</feature>
<dbReference type="EMBL" id="BMMI01000007">
    <property type="protein sequence ID" value="GGL76693.1"/>
    <property type="molecule type" value="Genomic_DNA"/>
</dbReference>
<name>A0ABQ2G5Z5_9ACTN</name>
<evidence type="ECO:0000256" key="1">
    <source>
        <dbReference type="SAM" id="MobiDB-lite"/>
    </source>
</evidence>
<feature type="compositionally biased region" description="Basic and acidic residues" evidence="1">
    <location>
        <begin position="35"/>
        <end position="49"/>
    </location>
</feature>
<gene>
    <name evidence="2" type="ORF">GCM10011589_35970</name>
</gene>
<sequence>MRTTRTCSDCGYKAEYASIPLADAHHRRHSCDKHRLAAERSARRADRGSTRVPRGCIHPRSRHVHGTRAAYVKDRCRCPDCTAANTAASRTADRQRAYGRWQPLVPAGPVHEHLVALRAAGIGVERIAMLTDMSVSHVRELASPRRGDRRIRPDNATRILRITIADADRAPRSRVDAAGTRRRLEALVAIGWSLELLAVELARRPGSLRRSLTSSSVTVRTARDIATLYERLSSTPPPQCTDEQRVAADTARAHAVANNWQPPLAWDDIDFDPSPPAVGAASRPDDVDEVAIERALAGDGVVYDKLTPTEQQTVVALLSARGRSIRDIATQLQTTKRAVASHRPAGRSEPAAAVSTAPRTQDCRRSALASTA</sequence>
<organism evidence="2 3">
    <name type="scientific">Modestobacter marinus</name>
    <dbReference type="NCBI Taxonomy" id="477641"/>
    <lineage>
        <taxon>Bacteria</taxon>
        <taxon>Bacillati</taxon>
        <taxon>Actinomycetota</taxon>
        <taxon>Actinomycetes</taxon>
        <taxon>Geodermatophilales</taxon>
        <taxon>Geodermatophilaceae</taxon>
        <taxon>Modestobacter</taxon>
    </lineage>
</organism>
<accession>A0ABQ2G5Z5</accession>